<proteinExistence type="predicted"/>
<dbReference type="Proteomes" id="UP000005408">
    <property type="component" value="Unassembled WGS sequence"/>
</dbReference>
<keyword evidence="1" id="KW-0560">Oxidoreductase</keyword>
<dbReference type="InterPro" id="IPR036291">
    <property type="entry name" value="NAD(P)-bd_dom_sf"/>
</dbReference>
<feature type="domain" description="D-isomer specific 2-hydroxyacid dehydrogenase NAD-binding" evidence="3">
    <location>
        <begin position="119"/>
        <end position="288"/>
    </location>
</feature>
<evidence type="ECO:0000313" key="4">
    <source>
        <dbReference type="EnsemblMetazoa" id="G30919.10:cds"/>
    </source>
</evidence>
<dbReference type="EnsemblMetazoa" id="G30919.10">
    <property type="protein sequence ID" value="G30919.10:cds"/>
    <property type="gene ID" value="G30919"/>
</dbReference>
<dbReference type="FunFam" id="3.40.50.720:FF:000363">
    <property type="entry name" value="D-isomer specific 2-hydroxyacid dehydrogenase"/>
    <property type="match status" value="1"/>
</dbReference>
<protein>
    <recommendedName>
        <fullName evidence="3">D-isomer specific 2-hydroxyacid dehydrogenase NAD-binding domain-containing protein</fullName>
    </recommendedName>
</protein>
<dbReference type="EnsemblMetazoa" id="G30919.1">
    <property type="protein sequence ID" value="G30919.1:cds"/>
    <property type="gene ID" value="G30919"/>
</dbReference>
<evidence type="ECO:0000256" key="1">
    <source>
        <dbReference type="ARBA" id="ARBA00023002"/>
    </source>
</evidence>
<dbReference type="EnsemblMetazoa" id="G30919.12">
    <property type="protein sequence ID" value="G30919.12:cds"/>
    <property type="gene ID" value="G30919"/>
</dbReference>
<dbReference type="SUPFAM" id="SSF51735">
    <property type="entry name" value="NAD(P)-binding Rossmann-fold domains"/>
    <property type="match status" value="1"/>
</dbReference>
<evidence type="ECO:0000259" key="3">
    <source>
        <dbReference type="Pfam" id="PF02826"/>
    </source>
</evidence>
<evidence type="ECO:0000256" key="2">
    <source>
        <dbReference type="ARBA" id="ARBA00023027"/>
    </source>
</evidence>
<name>A0A8W8M1U6_MAGGI</name>
<dbReference type="GO" id="GO:0016491">
    <property type="term" value="F:oxidoreductase activity"/>
    <property type="evidence" value="ECO:0007669"/>
    <property type="project" value="UniProtKB-KW"/>
</dbReference>
<dbReference type="PANTHER" id="PTHR43333:SF1">
    <property type="entry name" value="D-ISOMER SPECIFIC 2-HYDROXYACID DEHYDROGENASE NAD-BINDING DOMAIN-CONTAINING PROTEIN"/>
    <property type="match status" value="1"/>
</dbReference>
<dbReference type="CDD" id="cd05300">
    <property type="entry name" value="2-Hacid_dh_1"/>
    <property type="match status" value="1"/>
</dbReference>
<evidence type="ECO:0000313" key="5">
    <source>
        <dbReference type="Proteomes" id="UP000005408"/>
    </source>
</evidence>
<dbReference type="PANTHER" id="PTHR43333">
    <property type="entry name" value="2-HACID_DH_C DOMAIN-CONTAINING PROTEIN"/>
    <property type="match status" value="1"/>
</dbReference>
<dbReference type="Pfam" id="PF02826">
    <property type="entry name" value="2-Hacid_dh_C"/>
    <property type="match status" value="1"/>
</dbReference>
<organism evidence="4 5">
    <name type="scientific">Magallana gigas</name>
    <name type="common">Pacific oyster</name>
    <name type="synonym">Crassostrea gigas</name>
    <dbReference type="NCBI Taxonomy" id="29159"/>
    <lineage>
        <taxon>Eukaryota</taxon>
        <taxon>Metazoa</taxon>
        <taxon>Spiralia</taxon>
        <taxon>Lophotrochozoa</taxon>
        <taxon>Mollusca</taxon>
        <taxon>Bivalvia</taxon>
        <taxon>Autobranchia</taxon>
        <taxon>Pteriomorphia</taxon>
        <taxon>Ostreida</taxon>
        <taxon>Ostreoidea</taxon>
        <taxon>Ostreidae</taxon>
        <taxon>Magallana</taxon>
    </lineage>
</organism>
<dbReference type="OMA" id="FWTAWGL"/>
<dbReference type="Gene3D" id="3.40.50.720">
    <property type="entry name" value="NAD(P)-binding Rossmann-like Domain"/>
    <property type="match status" value="2"/>
</dbReference>
<dbReference type="InterPro" id="IPR006140">
    <property type="entry name" value="D-isomer_DH_NAD-bd"/>
</dbReference>
<keyword evidence="5" id="KW-1185">Reference proteome</keyword>
<dbReference type="EnsemblMetazoa" id="G30919.3">
    <property type="protein sequence ID" value="G30919.3:cds"/>
    <property type="gene ID" value="G30919"/>
</dbReference>
<dbReference type="AlphaFoldDB" id="A0A8W8M1U6"/>
<accession>A0A8W8M1U6</accession>
<dbReference type="OrthoDB" id="298012at2759"/>
<reference evidence="4" key="1">
    <citation type="submission" date="2022-08" db="UniProtKB">
        <authorList>
            <consortium name="EnsemblMetazoa"/>
        </authorList>
    </citation>
    <scope>IDENTIFICATION</scope>
    <source>
        <strain evidence="4">05x7-T-G4-1.051#20</strain>
    </source>
</reference>
<sequence length="323" mass="35282">MTTKLPVVCVSSLVPRLAAVVRQLLPAAEILEATPGEDGKSRIPANTEILFGDTPTIITCIKDGHINLQWAQSTWAGVEALFRAFPTPPEGVTITRMGDGFGRLMAEYVVGNILSRELSIVKFSRQQQNNMWDKSPAEDRRMLTSITLGVLGVGSISTEIARLSRAVGMTVWGLCRANKQSRPEFNRLTTVGNLSEFLAGCDYICNVLPSTTETQDLLSGDALSSCKSKSPVFINVGRGGIISEESLLAALENGWLRGAVLDVFKEEPLPVISPLWSHPKVTVTPHISGPSVAENIAEVFVRNYEKYVNKQSLDHVVNWEKGY</sequence>
<dbReference type="GO" id="GO:0051287">
    <property type="term" value="F:NAD binding"/>
    <property type="evidence" value="ECO:0007669"/>
    <property type="project" value="InterPro"/>
</dbReference>
<keyword evidence="2" id="KW-0520">NAD</keyword>